<feature type="region of interest" description="Disordered" evidence="1">
    <location>
        <begin position="30"/>
        <end position="100"/>
    </location>
</feature>
<reference evidence="2" key="2">
    <citation type="submission" date="2023-01" db="EMBL/GenBank/DDBJ databases">
        <authorList>
            <person name="Sun Q."/>
            <person name="Evtushenko L."/>
        </authorList>
    </citation>
    <scope>NUCLEOTIDE SEQUENCE</scope>
    <source>
        <strain evidence="2">VKM B-1606</strain>
    </source>
</reference>
<proteinExistence type="predicted"/>
<dbReference type="AlphaFoldDB" id="A0A9W6IYB1"/>
<evidence type="ECO:0000313" key="2">
    <source>
        <dbReference type="EMBL" id="GLK57530.1"/>
    </source>
</evidence>
<evidence type="ECO:0000313" key="3">
    <source>
        <dbReference type="Proteomes" id="UP001143400"/>
    </source>
</evidence>
<gene>
    <name evidence="2" type="ORF">GCM10008170_35500</name>
</gene>
<dbReference type="Proteomes" id="UP001143400">
    <property type="component" value="Unassembled WGS sequence"/>
</dbReference>
<name>A0A9W6IYB1_9HYPH</name>
<evidence type="ECO:0000256" key="1">
    <source>
        <dbReference type="SAM" id="MobiDB-lite"/>
    </source>
</evidence>
<comment type="caution">
    <text evidence="2">The sequence shown here is derived from an EMBL/GenBank/DDBJ whole genome shotgun (WGS) entry which is preliminary data.</text>
</comment>
<reference evidence="2" key="1">
    <citation type="journal article" date="2014" name="Int. J. Syst. Evol. Microbiol.">
        <title>Complete genome sequence of Corynebacterium casei LMG S-19264T (=DSM 44701T), isolated from a smear-ripened cheese.</title>
        <authorList>
            <consortium name="US DOE Joint Genome Institute (JGI-PGF)"/>
            <person name="Walter F."/>
            <person name="Albersmeier A."/>
            <person name="Kalinowski J."/>
            <person name="Ruckert C."/>
        </authorList>
    </citation>
    <scope>NUCLEOTIDE SEQUENCE</scope>
    <source>
        <strain evidence="2">VKM B-1606</strain>
    </source>
</reference>
<organism evidence="2 3">
    <name type="scientific">Methylopila capsulata</name>
    <dbReference type="NCBI Taxonomy" id="61654"/>
    <lineage>
        <taxon>Bacteria</taxon>
        <taxon>Pseudomonadati</taxon>
        <taxon>Pseudomonadota</taxon>
        <taxon>Alphaproteobacteria</taxon>
        <taxon>Hyphomicrobiales</taxon>
        <taxon>Methylopilaceae</taxon>
        <taxon>Methylopila</taxon>
    </lineage>
</organism>
<dbReference type="EMBL" id="BSFF01000010">
    <property type="protein sequence ID" value="GLK57530.1"/>
    <property type="molecule type" value="Genomic_DNA"/>
</dbReference>
<accession>A0A9W6IYB1</accession>
<protein>
    <submittedName>
        <fullName evidence="2">Uncharacterized protein</fullName>
    </submittedName>
</protein>
<sequence>MDRDRILGKHRGGVKQRAVVLAAVEAVTEPDPVGTSRRHDPDIAAETTTCKSLHGRSPPVEVARGRDPPPAPNISLDHGARRAKKTAGSGTAYRPAGFSS</sequence>